<evidence type="ECO:0000256" key="3">
    <source>
        <dbReference type="ARBA" id="ARBA00012261"/>
    </source>
</evidence>
<dbReference type="InterPro" id="IPR001555">
    <property type="entry name" value="GART_AS"/>
</dbReference>
<dbReference type="EMBL" id="JAIOIV010000063">
    <property type="protein sequence ID" value="MBZ0156084.1"/>
    <property type="molecule type" value="Genomic_DNA"/>
</dbReference>
<dbReference type="CDD" id="cd08646">
    <property type="entry name" value="FMT_core_Met-tRNA-FMT_N"/>
    <property type="match status" value="1"/>
</dbReference>
<dbReference type="InterPro" id="IPR037022">
    <property type="entry name" value="Formyl_trans_C_sf"/>
</dbReference>
<dbReference type="SUPFAM" id="SSF53328">
    <property type="entry name" value="Formyltransferase"/>
    <property type="match status" value="1"/>
</dbReference>
<dbReference type="Gene3D" id="3.10.25.10">
    <property type="entry name" value="Formyl transferase, C-terminal domain"/>
    <property type="match status" value="1"/>
</dbReference>
<dbReference type="CDD" id="cd08704">
    <property type="entry name" value="Met_tRNA_FMT_C"/>
    <property type="match status" value="1"/>
</dbReference>
<reference evidence="11" key="1">
    <citation type="journal article" date="2021" name="bioRxiv">
        <title>Unraveling nitrogen, sulfur and carbon metabolic pathways and microbial community transcriptional responses to substrate deprivation and toxicity stresses in a bioreactor mimicking anoxic brackish coastal sediment conditions.</title>
        <authorList>
            <person name="Martins P.D."/>
            <person name="Echeveste M.J."/>
            <person name="Arshad A."/>
            <person name="Kurth J."/>
            <person name="Ouboter H."/>
            <person name="Jetten M.S.M."/>
            <person name="Welte C.U."/>
        </authorList>
    </citation>
    <scope>NUCLEOTIDE SEQUENCE</scope>
    <source>
        <strain evidence="11">MAG_39</strain>
    </source>
</reference>
<evidence type="ECO:0000256" key="1">
    <source>
        <dbReference type="ARBA" id="ARBA00002606"/>
    </source>
</evidence>
<dbReference type="Pfam" id="PF02911">
    <property type="entry name" value="Formyl_trans_C"/>
    <property type="match status" value="1"/>
</dbReference>
<keyword evidence="5 8" id="KW-0808">Transferase</keyword>
<dbReference type="SUPFAM" id="SSF50486">
    <property type="entry name" value="FMT C-terminal domain-like"/>
    <property type="match status" value="1"/>
</dbReference>
<dbReference type="NCBIfam" id="TIGR00460">
    <property type="entry name" value="fmt"/>
    <property type="match status" value="1"/>
</dbReference>
<dbReference type="Pfam" id="PF00551">
    <property type="entry name" value="Formyl_trans_N"/>
    <property type="match status" value="1"/>
</dbReference>
<dbReference type="PANTHER" id="PTHR11138:SF5">
    <property type="entry name" value="METHIONYL-TRNA FORMYLTRANSFERASE, MITOCHONDRIAL"/>
    <property type="match status" value="1"/>
</dbReference>
<evidence type="ECO:0000256" key="4">
    <source>
        <dbReference type="ARBA" id="ARBA00016014"/>
    </source>
</evidence>
<dbReference type="PANTHER" id="PTHR11138">
    <property type="entry name" value="METHIONYL-TRNA FORMYLTRANSFERASE"/>
    <property type="match status" value="1"/>
</dbReference>
<dbReference type="InterPro" id="IPR041711">
    <property type="entry name" value="Met-tRNA-FMT_N"/>
</dbReference>
<evidence type="ECO:0000256" key="6">
    <source>
        <dbReference type="ARBA" id="ARBA00022917"/>
    </source>
</evidence>
<dbReference type="Proteomes" id="UP000705867">
    <property type="component" value="Unassembled WGS sequence"/>
</dbReference>
<dbReference type="Gene3D" id="3.40.50.170">
    <property type="entry name" value="Formyl transferase, N-terminal domain"/>
    <property type="match status" value="1"/>
</dbReference>
<name>A0A953JC79_9BACT</name>
<proteinExistence type="inferred from homology"/>
<evidence type="ECO:0000259" key="9">
    <source>
        <dbReference type="Pfam" id="PF00551"/>
    </source>
</evidence>
<dbReference type="InterPro" id="IPR011034">
    <property type="entry name" value="Formyl_transferase-like_C_sf"/>
</dbReference>
<evidence type="ECO:0000256" key="5">
    <source>
        <dbReference type="ARBA" id="ARBA00022679"/>
    </source>
</evidence>
<evidence type="ECO:0000259" key="10">
    <source>
        <dbReference type="Pfam" id="PF02911"/>
    </source>
</evidence>
<dbReference type="GO" id="GO:0005829">
    <property type="term" value="C:cytosol"/>
    <property type="evidence" value="ECO:0007669"/>
    <property type="project" value="TreeGrafter"/>
</dbReference>
<dbReference type="InterPro" id="IPR036477">
    <property type="entry name" value="Formyl_transf_N_sf"/>
</dbReference>
<evidence type="ECO:0000256" key="8">
    <source>
        <dbReference type="HAMAP-Rule" id="MF_00182"/>
    </source>
</evidence>
<evidence type="ECO:0000256" key="7">
    <source>
        <dbReference type="ARBA" id="ARBA00048558"/>
    </source>
</evidence>
<feature type="domain" description="Formyl transferase N-terminal" evidence="9">
    <location>
        <begin position="4"/>
        <end position="180"/>
    </location>
</feature>
<evidence type="ECO:0000313" key="11">
    <source>
        <dbReference type="EMBL" id="MBZ0156084.1"/>
    </source>
</evidence>
<dbReference type="HAMAP" id="MF_00182">
    <property type="entry name" value="Formyl_trans"/>
    <property type="match status" value="1"/>
</dbReference>
<keyword evidence="6 8" id="KW-0648">Protein biosynthesis</keyword>
<comment type="similarity">
    <text evidence="2 8">Belongs to the Fmt family.</text>
</comment>
<dbReference type="EC" id="2.1.2.9" evidence="3 8"/>
<evidence type="ECO:0000256" key="2">
    <source>
        <dbReference type="ARBA" id="ARBA00010699"/>
    </source>
</evidence>
<feature type="domain" description="Formyl transferase C-terminal" evidence="10">
    <location>
        <begin position="203"/>
        <end position="297"/>
    </location>
</feature>
<dbReference type="PROSITE" id="PS00373">
    <property type="entry name" value="GART"/>
    <property type="match status" value="1"/>
</dbReference>
<protein>
    <recommendedName>
        <fullName evidence="4 8">Methionyl-tRNA formyltransferase</fullName>
        <ecNumber evidence="3 8">2.1.2.9</ecNumber>
    </recommendedName>
</protein>
<accession>A0A953JC79</accession>
<dbReference type="InterPro" id="IPR005794">
    <property type="entry name" value="Fmt"/>
</dbReference>
<dbReference type="InterPro" id="IPR002376">
    <property type="entry name" value="Formyl_transf_N"/>
</dbReference>
<dbReference type="AlphaFoldDB" id="A0A953JC79"/>
<sequence length="307" mass="33177">MALVFFGTPRFAVPSLQALLDAKEEVALVVTQPDKVKGRGHVLSAPPVKELALARHLPVVQPEKIRNADFYRELAAITPEFIVVVAYGKILPVEILGIPVSGCINVHASLLPAYRGAGPIQRALINGEKITGVTTMRMDKGMDTGDILLQAEVEIMPDDTAETLSERLSVLGAQTLIRTLQGIRAGEVRPVPQSGETSYAPPLKKEDGRIDWNRSATDLFHFIRGMYPWPAAFCSFNGERIKVVKARFLEGVAAPGLIVKASGGELVVGTGKGLLSLLELQPEGKKSMPAAAFIAGRRIREGHEKFS</sequence>
<comment type="function">
    <text evidence="1 8">Attaches a formyl group to the free amino group of methionyl-tRNA(fMet). The formyl group appears to play a dual role in the initiator identity of N-formylmethionyl-tRNA by promoting its recognition by IF2 and preventing the misappropriation of this tRNA by the elongation apparatus.</text>
</comment>
<dbReference type="InterPro" id="IPR044135">
    <property type="entry name" value="Met-tRNA-FMT_C"/>
</dbReference>
<feature type="binding site" evidence="8">
    <location>
        <begin position="109"/>
        <end position="112"/>
    </location>
    <ligand>
        <name>(6S)-5,6,7,8-tetrahydrofolate</name>
        <dbReference type="ChEBI" id="CHEBI:57453"/>
    </ligand>
</feature>
<evidence type="ECO:0000313" key="12">
    <source>
        <dbReference type="Proteomes" id="UP000705867"/>
    </source>
</evidence>
<reference evidence="11" key="2">
    <citation type="submission" date="2021-08" db="EMBL/GenBank/DDBJ databases">
        <authorList>
            <person name="Dalcin Martins P."/>
        </authorList>
    </citation>
    <scope>NUCLEOTIDE SEQUENCE</scope>
    <source>
        <strain evidence="11">MAG_39</strain>
    </source>
</reference>
<dbReference type="GO" id="GO:0004479">
    <property type="term" value="F:methionyl-tRNA formyltransferase activity"/>
    <property type="evidence" value="ECO:0007669"/>
    <property type="project" value="UniProtKB-UniRule"/>
</dbReference>
<organism evidence="11 12">
    <name type="scientific">Candidatus Nitrobium versatile</name>
    <dbReference type="NCBI Taxonomy" id="2884831"/>
    <lineage>
        <taxon>Bacteria</taxon>
        <taxon>Pseudomonadati</taxon>
        <taxon>Nitrospirota</taxon>
        <taxon>Nitrospiria</taxon>
        <taxon>Nitrospirales</taxon>
        <taxon>Nitrospiraceae</taxon>
        <taxon>Candidatus Nitrobium</taxon>
    </lineage>
</organism>
<comment type="catalytic activity">
    <reaction evidence="7 8">
        <text>L-methionyl-tRNA(fMet) + (6R)-10-formyltetrahydrofolate = N-formyl-L-methionyl-tRNA(fMet) + (6S)-5,6,7,8-tetrahydrofolate + H(+)</text>
        <dbReference type="Rhea" id="RHEA:24380"/>
        <dbReference type="Rhea" id="RHEA-COMP:9952"/>
        <dbReference type="Rhea" id="RHEA-COMP:9953"/>
        <dbReference type="ChEBI" id="CHEBI:15378"/>
        <dbReference type="ChEBI" id="CHEBI:57453"/>
        <dbReference type="ChEBI" id="CHEBI:78530"/>
        <dbReference type="ChEBI" id="CHEBI:78844"/>
        <dbReference type="ChEBI" id="CHEBI:195366"/>
        <dbReference type="EC" id="2.1.2.9"/>
    </reaction>
</comment>
<dbReference type="InterPro" id="IPR005793">
    <property type="entry name" value="Formyl_trans_C"/>
</dbReference>
<comment type="caution">
    <text evidence="11">The sequence shown here is derived from an EMBL/GenBank/DDBJ whole genome shotgun (WGS) entry which is preliminary data.</text>
</comment>
<gene>
    <name evidence="8 11" type="primary">fmt</name>
    <name evidence="11" type="ORF">K8I29_07690</name>
</gene>